<dbReference type="GO" id="GO:0003677">
    <property type="term" value="F:DNA binding"/>
    <property type="evidence" value="ECO:0007669"/>
    <property type="project" value="UniProtKB-KW"/>
</dbReference>
<dbReference type="GO" id="GO:0000228">
    <property type="term" value="C:nuclear chromosome"/>
    <property type="evidence" value="ECO:0007669"/>
    <property type="project" value="TreeGrafter"/>
</dbReference>
<comment type="caution">
    <text evidence="5">The sequence shown here is derived from an EMBL/GenBank/DDBJ whole genome shotgun (WGS) entry which is preliminary data.</text>
</comment>
<accession>A0A1V8T225</accession>
<organism evidence="5 6">
    <name type="scientific">Cryoendolithus antarcticus</name>
    <dbReference type="NCBI Taxonomy" id="1507870"/>
    <lineage>
        <taxon>Eukaryota</taxon>
        <taxon>Fungi</taxon>
        <taxon>Dikarya</taxon>
        <taxon>Ascomycota</taxon>
        <taxon>Pezizomycotina</taxon>
        <taxon>Dothideomycetes</taxon>
        <taxon>Dothideomycetidae</taxon>
        <taxon>Cladosporiales</taxon>
        <taxon>Cladosporiaceae</taxon>
        <taxon>Cryoendolithus</taxon>
    </lineage>
</organism>
<dbReference type="SUPFAM" id="SSF49417">
    <property type="entry name" value="p53-like transcription factors"/>
    <property type="match status" value="1"/>
</dbReference>
<dbReference type="InterPro" id="IPR024061">
    <property type="entry name" value="NDT80_DNA-bd_dom"/>
</dbReference>
<dbReference type="InterPro" id="IPR052605">
    <property type="entry name" value="Fungal_trans_regulator"/>
</dbReference>
<gene>
    <name evidence="5" type="ORF">B0A48_09244</name>
</gene>
<dbReference type="InterPro" id="IPR008967">
    <property type="entry name" value="p53-like_TF_DNA-bd_sf"/>
</dbReference>
<dbReference type="InterPro" id="IPR037141">
    <property type="entry name" value="NDT80_DNA-bd_dom_sf"/>
</dbReference>
<proteinExistence type="predicted"/>
<dbReference type="OrthoDB" id="2288358at2759"/>
<dbReference type="PANTHER" id="PTHR35144:SF2">
    <property type="entry name" value="MEIOSIS-SPECIFIC TRANSCRIPTION FACTOR NDT80"/>
    <property type="match status" value="1"/>
</dbReference>
<evidence type="ECO:0000256" key="1">
    <source>
        <dbReference type="ARBA" id="ARBA00023125"/>
    </source>
</evidence>
<reference evidence="6" key="1">
    <citation type="submission" date="2017-03" db="EMBL/GenBank/DDBJ databases">
        <title>Genomes of endolithic fungi from Antarctica.</title>
        <authorList>
            <person name="Coleine C."/>
            <person name="Masonjones S."/>
            <person name="Stajich J.E."/>
        </authorList>
    </citation>
    <scope>NUCLEOTIDE SEQUENCE [LARGE SCALE GENOMIC DNA]</scope>
    <source>
        <strain evidence="6">CCFEE 5527</strain>
    </source>
</reference>
<keyword evidence="6" id="KW-1185">Reference proteome</keyword>
<dbReference type="EMBL" id="NAJO01000019">
    <property type="protein sequence ID" value="OQO05475.1"/>
    <property type="molecule type" value="Genomic_DNA"/>
</dbReference>
<dbReference type="AlphaFoldDB" id="A0A1V8T225"/>
<dbReference type="PANTHER" id="PTHR35144">
    <property type="entry name" value="MEIOSIS-SPECIFIC TRANSCRIPTION FACTOR NDT80"/>
    <property type="match status" value="1"/>
</dbReference>
<feature type="compositionally biased region" description="Gly residues" evidence="3">
    <location>
        <begin position="490"/>
        <end position="499"/>
    </location>
</feature>
<feature type="compositionally biased region" description="Low complexity" evidence="3">
    <location>
        <begin position="523"/>
        <end position="537"/>
    </location>
</feature>
<dbReference type="GO" id="GO:0003700">
    <property type="term" value="F:DNA-binding transcription factor activity"/>
    <property type="evidence" value="ECO:0007669"/>
    <property type="project" value="UniProtKB-UniRule"/>
</dbReference>
<feature type="region of interest" description="Disordered" evidence="3">
    <location>
        <begin position="523"/>
        <end position="566"/>
    </location>
</feature>
<evidence type="ECO:0000256" key="2">
    <source>
        <dbReference type="PROSITE-ProRule" id="PRU00850"/>
    </source>
</evidence>
<dbReference type="Pfam" id="PF05224">
    <property type="entry name" value="NDT80_PhoG"/>
    <property type="match status" value="1"/>
</dbReference>
<dbReference type="Proteomes" id="UP000192596">
    <property type="component" value="Unassembled WGS sequence"/>
</dbReference>
<feature type="domain" description="NDT80" evidence="4">
    <location>
        <begin position="184"/>
        <end position="487"/>
    </location>
</feature>
<name>A0A1V8T225_9PEZI</name>
<keyword evidence="1 2" id="KW-0238">DNA-binding</keyword>
<dbReference type="GO" id="GO:0045944">
    <property type="term" value="P:positive regulation of transcription by RNA polymerase II"/>
    <property type="evidence" value="ECO:0007669"/>
    <property type="project" value="TreeGrafter"/>
</dbReference>
<protein>
    <recommendedName>
        <fullName evidence="4">NDT80 domain-containing protein</fullName>
    </recommendedName>
</protein>
<evidence type="ECO:0000313" key="5">
    <source>
        <dbReference type="EMBL" id="OQO05475.1"/>
    </source>
</evidence>
<dbReference type="InParanoid" id="A0A1V8T225"/>
<feature type="region of interest" description="Disordered" evidence="3">
    <location>
        <begin position="477"/>
        <end position="499"/>
    </location>
</feature>
<sequence>MVVEFHRQITDSQDDGNVEEPIYIDSALTMEPAGLLQHGMPMTSEYGLTPEQDCVDHYGGHAHHPSYSSNATNEPLRRDVSIVHQPLSSYSYPANGNGAGPRYLPERHDPDSLDAAGQILLPPLVRSDYNVTVNGADRDGYAVSNAYEVRNLLSPPLSQGYPTYLDAGGRNVSSATAGLPLQHGAQDLTHHQHHQYRAHPMAVQSGAGAPSYPASDEQTQWAKFPFPELTCLADMTCESEPITPNIHAKVEKGFFFAPDKKWTCYRRNYFSVICSFDLHPMINNGRLEIKRNGIAERVQAMGMKLTAAVDGSAGKNIELVLHTPKRDNGPKLKMDVFKVAPSPAPGRTDHTVSPHGIYTVPMQTFHPTGQTPGPYLPLQHTPEENSPTLSAATSAMAPHYAYAGGAPQMAPSGAIRSYTFERVQFKQATANNGKRRASQQFFHLVVELFADVRKDGAESPTWVNVAKRVSDKIVVRGRSPSHYSNEGVNGTAGRGGTSGGGGNYGMSSAGGYSANGMNQGGFRSAGSHGSSSSNGYSTRNYALHHSPEHPDSHSGSSASSIDGGPVEAECGVNTIMTDAERMAVHEHEGYQYYPTAIYESVTQLPPLGTIEQNSRTSTEPYKYAVKAEYADAIPGAQYASSGLRRFEGVSTSQGYFPDLRAGYA</sequence>
<dbReference type="Gene3D" id="2.60.40.1390">
    <property type="entry name" value="NDT80 DNA-binding domain"/>
    <property type="match status" value="1"/>
</dbReference>
<feature type="DNA-binding region" description="NDT80" evidence="2">
    <location>
        <begin position="184"/>
        <end position="487"/>
    </location>
</feature>
<dbReference type="PROSITE" id="PS51517">
    <property type="entry name" value="NDT80"/>
    <property type="match status" value="1"/>
</dbReference>
<evidence type="ECO:0000256" key="3">
    <source>
        <dbReference type="SAM" id="MobiDB-lite"/>
    </source>
</evidence>
<evidence type="ECO:0000259" key="4">
    <source>
        <dbReference type="PROSITE" id="PS51517"/>
    </source>
</evidence>
<dbReference type="GO" id="GO:0051321">
    <property type="term" value="P:meiotic cell cycle"/>
    <property type="evidence" value="ECO:0007669"/>
    <property type="project" value="TreeGrafter"/>
</dbReference>
<evidence type="ECO:0000313" key="6">
    <source>
        <dbReference type="Proteomes" id="UP000192596"/>
    </source>
</evidence>